<gene>
    <name evidence="5" type="ORF">SG0102_11000</name>
</gene>
<dbReference type="PANTHER" id="PTHR11739">
    <property type="entry name" value="CITRATE SYNTHASE"/>
    <property type="match status" value="1"/>
</dbReference>
<dbReference type="RefSeq" id="WP_125119068.1">
    <property type="nucleotide sequence ID" value="NZ_AP019309.1"/>
</dbReference>
<dbReference type="InParanoid" id="A0A3G9J5T2"/>
<dbReference type="InterPro" id="IPR036969">
    <property type="entry name" value="Citrate_synthase_sf"/>
</dbReference>
<dbReference type="EMBL" id="AP019309">
    <property type="protein sequence ID" value="BBH26166.1"/>
    <property type="molecule type" value="Genomic_DNA"/>
</dbReference>
<dbReference type="InterPro" id="IPR002020">
    <property type="entry name" value="Citrate_synthase"/>
</dbReference>
<name>A0A3G9J5T2_9FIRM</name>
<dbReference type="InterPro" id="IPR016143">
    <property type="entry name" value="Citrate_synth-like_sm_a-sub"/>
</dbReference>
<keyword evidence="6" id="KW-1185">Reference proteome</keyword>
<organism evidence="5 6">
    <name type="scientific">Intestinibaculum porci</name>
    <dbReference type="NCBI Taxonomy" id="2487118"/>
    <lineage>
        <taxon>Bacteria</taxon>
        <taxon>Bacillati</taxon>
        <taxon>Bacillota</taxon>
        <taxon>Erysipelotrichia</taxon>
        <taxon>Erysipelotrichales</taxon>
        <taxon>Erysipelotrichaceae</taxon>
        <taxon>Intestinibaculum</taxon>
    </lineage>
</organism>
<dbReference type="Pfam" id="PF00285">
    <property type="entry name" value="Citrate_synt"/>
    <property type="match status" value="1"/>
</dbReference>
<comment type="pathway">
    <text evidence="1">Carbohydrate metabolism; tricarboxylic acid cycle.</text>
</comment>
<dbReference type="Gene3D" id="1.10.230.10">
    <property type="entry name" value="Cytochrome P450-Terp, domain 2"/>
    <property type="match status" value="1"/>
</dbReference>
<evidence type="ECO:0000313" key="6">
    <source>
        <dbReference type="Proteomes" id="UP000268059"/>
    </source>
</evidence>
<dbReference type="GO" id="GO:0005829">
    <property type="term" value="C:cytosol"/>
    <property type="evidence" value="ECO:0007669"/>
    <property type="project" value="TreeGrafter"/>
</dbReference>
<sequence length="445" mass="50685">MAEIIKESFERLLKEQNIPNELYSKYQVKKGLRNEDGTGVLVGLTRISDVVGYRKDAKGHVSPSKGHLYYRGLDVEEILRHAEGKRFVFEEVCFLILFGHLPSREEMDKFKAVLSHRYELPTHYLESSILSFPSQNLMNKLQQEVLMFYRYDKYDPDSTNPFDILEKGVNLIAKIPVIVCYTYATKIHYFDNQSLIIHQIDPSLSIAEQILHLLKKDGRFTPKEAEVLDTALVLHADHGGGNNSTFTNVVIGSTGTDLYSTISGSIGSLKGPRHGGANLAVRKQMKAVIKRIGLDATDDDIRMIVDKILNKEFNDHSGLVYGIGHAVYTLSDPRSELLAKKCEEISIEKHRHDEYLFHKRFSEIAVEEIYKRKGKPVCTNVDFYSGLVYDMLGIPEDLYTLLFVIGRTVGWIAHNIEDKLYGGRIIRPATKYVGEKMDYTDESER</sequence>
<dbReference type="Proteomes" id="UP000268059">
    <property type="component" value="Chromosome"/>
</dbReference>
<evidence type="ECO:0000256" key="1">
    <source>
        <dbReference type="ARBA" id="ARBA00005163"/>
    </source>
</evidence>
<dbReference type="AlphaFoldDB" id="A0A3G9J5T2"/>
<dbReference type="Gene3D" id="1.10.580.10">
    <property type="entry name" value="Citrate Synthase, domain 1"/>
    <property type="match status" value="1"/>
</dbReference>
<comment type="similarity">
    <text evidence="2">Belongs to the citrate synthase family.</text>
</comment>
<dbReference type="EC" id="2.3.3.16" evidence="3"/>
<dbReference type="NCBIfam" id="NF010635">
    <property type="entry name" value="PRK14032.1"/>
    <property type="match status" value="1"/>
</dbReference>
<dbReference type="KEGG" id="ebm:SG0102_11000"/>
<evidence type="ECO:0000256" key="4">
    <source>
        <dbReference type="ARBA" id="ARBA00022679"/>
    </source>
</evidence>
<evidence type="ECO:0000256" key="3">
    <source>
        <dbReference type="ARBA" id="ARBA00012972"/>
    </source>
</evidence>
<dbReference type="OrthoDB" id="9800864at2"/>
<keyword evidence="4" id="KW-0808">Transferase</keyword>
<protein>
    <recommendedName>
        <fullName evidence="3">citrate synthase (unknown stereospecificity)</fullName>
        <ecNumber evidence="3">2.3.3.16</ecNumber>
    </recommendedName>
</protein>
<dbReference type="FunCoup" id="A0A3G9J5T2">
    <property type="interactions" value="311"/>
</dbReference>
<evidence type="ECO:0000313" key="5">
    <source>
        <dbReference type="EMBL" id="BBH26166.1"/>
    </source>
</evidence>
<dbReference type="SUPFAM" id="SSF48256">
    <property type="entry name" value="Citrate synthase"/>
    <property type="match status" value="1"/>
</dbReference>
<dbReference type="GO" id="GO:0036440">
    <property type="term" value="F:citrate synthase activity"/>
    <property type="evidence" value="ECO:0007669"/>
    <property type="project" value="UniProtKB-EC"/>
</dbReference>
<dbReference type="UniPathway" id="UPA00223"/>
<dbReference type="PANTHER" id="PTHR11739:SF4">
    <property type="entry name" value="CITRATE SYNTHASE, PEROXISOMAL"/>
    <property type="match status" value="1"/>
</dbReference>
<dbReference type="InterPro" id="IPR016142">
    <property type="entry name" value="Citrate_synth-like_lrg_a-sub"/>
</dbReference>
<reference evidence="5 6" key="1">
    <citation type="submission" date="2018-11" db="EMBL/GenBank/DDBJ databases">
        <title>Novel Erysipelotrichaceae bacterium isolated from small intestine of a swine.</title>
        <authorList>
            <person name="Kim J.S."/>
            <person name="Choe H."/>
            <person name="Lee Y.R."/>
            <person name="Kim K.M."/>
            <person name="Park D.S."/>
        </authorList>
    </citation>
    <scope>NUCLEOTIDE SEQUENCE [LARGE SCALE GENOMIC DNA]</scope>
    <source>
        <strain evidence="5 6">SG0102</strain>
    </source>
</reference>
<dbReference type="PRINTS" id="PR00143">
    <property type="entry name" value="CITRTSNTHASE"/>
</dbReference>
<dbReference type="GO" id="GO:0006099">
    <property type="term" value="P:tricarboxylic acid cycle"/>
    <property type="evidence" value="ECO:0007669"/>
    <property type="project" value="UniProtKB-UniPathway"/>
</dbReference>
<evidence type="ECO:0000256" key="2">
    <source>
        <dbReference type="ARBA" id="ARBA00010566"/>
    </source>
</evidence>
<dbReference type="GO" id="GO:0005975">
    <property type="term" value="P:carbohydrate metabolic process"/>
    <property type="evidence" value="ECO:0007669"/>
    <property type="project" value="TreeGrafter"/>
</dbReference>
<accession>A0A3G9J5T2</accession>
<proteinExistence type="inferred from homology"/>